<proteinExistence type="inferred from homology"/>
<dbReference type="GO" id="GO:0006633">
    <property type="term" value="P:fatty acid biosynthetic process"/>
    <property type="evidence" value="ECO:0007669"/>
    <property type="project" value="TreeGrafter"/>
</dbReference>
<sequence length="266" mass="28904">MGNRLKDKVAIVIGAGQQPGDTIGNGRAISILYAREGARVMLVDRNLESAEETNSMINKESGESFAFEANILKEDNCQRIVEKCEKVYGRIDVLINNVGIGVGDQRIVNLSEEVWDKIIDTNLKGMFFTCKYVLPVMEKQGSGSIINISSIAAVSVTPLFAYKVSKSGVNSLTHQIAMRYAKFGIRVNAIMPGLMNTPIAIEGFARSTGRPKKDIIEARNRRVPLKGGMGDAWDTAYAALFLASNEAKFITSVILPVDGGQSSRIG</sequence>
<dbReference type="InterPro" id="IPR036291">
    <property type="entry name" value="NAD(P)-bd_dom_sf"/>
</dbReference>
<protein>
    <recommendedName>
        <fullName evidence="3">3-oxoacyl-ACP reductase</fullName>
    </recommendedName>
</protein>
<comment type="similarity">
    <text evidence="1">Belongs to the short-chain dehydrogenases/reductases (SDR) family.</text>
</comment>
<dbReference type="Pfam" id="PF13561">
    <property type="entry name" value="adh_short_C2"/>
    <property type="match status" value="1"/>
</dbReference>
<evidence type="ECO:0000313" key="2">
    <source>
        <dbReference type="EMBL" id="KKM74548.1"/>
    </source>
</evidence>
<gene>
    <name evidence="2" type="ORF">LCGC14_1399240</name>
</gene>
<accession>A0A0F9JXU2</accession>
<dbReference type="PANTHER" id="PTHR42760:SF122">
    <property type="entry name" value="NAD(P)-BINDING PROTEIN"/>
    <property type="match status" value="1"/>
</dbReference>
<dbReference type="GO" id="GO:0016616">
    <property type="term" value="F:oxidoreductase activity, acting on the CH-OH group of donors, NAD or NADP as acceptor"/>
    <property type="evidence" value="ECO:0007669"/>
    <property type="project" value="TreeGrafter"/>
</dbReference>
<dbReference type="Gene3D" id="3.40.50.720">
    <property type="entry name" value="NAD(P)-binding Rossmann-like Domain"/>
    <property type="match status" value="1"/>
</dbReference>
<reference evidence="2" key="1">
    <citation type="journal article" date="2015" name="Nature">
        <title>Complex archaea that bridge the gap between prokaryotes and eukaryotes.</title>
        <authorList>
            <person name="Spang A."/>
            <person name="Saw J.H."/>
            <person name="Jorgensen S.L."/>
            <person name="Zaremba-Niedzwiedzka K."/>
            <person name="Martijn J."/>
            <person name="Lind A.E."/>
            <person name="van Eijk R."/>
            <person name="Schleper C."/>
            <person name="Guy L."/>
            <person name="Ettema T.J."/>
        </authorList>
    </citation>
    <scope>NUCLEOTIDE SEQUENCE</scope>
</reference>
<dbReference type="PRINTS" id="PR00081">
    <property type="entry name" value="GDHRDH"/>
</dbReference>
<name>A0A0F9JXU2_9ZZZZ</name>
<dbReference type="PANTHER" id="PTHR42760">
    <property type="entry name" value="SHORT-CHAIN DEHYDROGENASES/REDUCTASES FAMILY MEMBER"/>
    <property type="match status" value="1"/>
</dbReference>
<dbReference type="PRINTS" id="PR00080">
    <property type="entry name" value="SDRFAMILY"/>
</dbReference>
<dbReference type="FunFam" id="3.40.50.720:FF:000084">
    <property type="entry name" value="Short-chain dehydrogenase reductase"/>
    <property type="match status" value="1"/>
</dbReference>
<dbReference type="InterPro" id="IPR002347">
    <property type="entry name" value="SDR_fam"/>
</dbReference>
<dbReference type="SUPFAM" id="SSF51735">
    <property type="entry name" value="NAD(P)-binding Rossmann-fold domains"/>
    <property type="match status" value="1"/>
</dbReference>
<evidence type="ECO:0000256" key="1">
    <source>
        <dbReference type="ARBA" id="ARBA00006484"/>
    </source>
</evidence>
<comment type="caution">
    <text evidence="2">The sequence shown here is derived from an EMBL/GenBank/DDBJ whole genome shotgun (WGS) entry which is preliminary data.</text>
</comment>
<evidence type="ECO:0008006" key="3">
    <source>
        <dbReference type="Google" id="ProtNLM"/>
    </source>
</evidence>
<dbReference type="AlphaFoldDB" id="A0A0F9JXU2"/>
<dbReference type="EMBL" id="LAZR01009124">
    <property type="protein sequence ID" value="KKM74548.1"/>
    <property type="molecule type" value="Genomic_DNA"/>
</dbReference>
<dbReference type="GO" id="GO:0048038">
    <property type="term" value="F:quinone binding"/>
    <property type="evidence" value="ECO:0007669"/>
    <property type="project" value="TreeGrafter"/>
</dbReference>
<organism evidence="2">
    <name type="scientific">marine sediment metagenome</name>
    <dbReference type="NCBI Taxonomy" id="412755"/>
    <lineage>
        <taxon>unclassified sequences</taxon>
        <taxon>metagenomes</taxon>
        <taxon>ecological metagenomes</taxon>
    </lineage>
</organism>
<dbReference type="CDD" id="cd05233">
    <property type="entry name" value="SDR_c"/>
    <property type="match status" value="1"/>
</dbReference>